<dbReference type="PROSITE" id="PS51318">
    <property type="entry name" value="TAT"/>
    <property type="match status" value="1"/>
</dbReference>
<keyword evidence="3" id="KW-1185">Reference proteome</keyword>
<accession>A0ABN2FU83</accession>
<dbReference type="InterPro" id="IPR006311">
    <property type="entry name" value="TAT_signal"/>
</dbReference>
<evidence type="ECO:0000259" key="1">
    <source>
        <dbReference type="Pfam" id="PF01593"/>
    </source>
</evidence>
<evidence type="ECO:0000313" key="3">
    <source>
        <dbReference type="Proteomes" id="UP001500064"/>
    </source>
</evidence>
<gene>
    <name evidence="2" type="ORF">GCM10009733_066740</name>
</gene>
<dbReference type="InterPro" id="IPR002937">
    <property type="entry name" value="Amino_oxidase"/>
</dbReference>
<dbReference type="RefSeq" id="WP_346110517.1">
    <property type="nucleotide sequence ID" value="NZ_BAAAMU010000061.1"/>
</dbReference>
<reference evidence="2 3" key="1">
    <citation type="journal article" date="2019" name="Int. J. Syst. Evol. Microbiol.">
        <title>The Global Catalogue of Microorganisms (GCM) 10K type strain sequencing project: providing services to taxonomists for standard genome sequencing and annotation.</title>
        <authorList>
            <consortium name="The Broad Institute Genomics Platform"/>
            <consortium name="The Broad Institute Genome Sequencing Center for Infectious Disease"/>
            <person name="Wu L."/>
            <person name="Ma J."/>
        </authorList>
    </citation>
    <scope>NUCLEOTIDE SEQUENCE [LARGE SCALE GENOMIC DNA]</scope>
    <source>
        <strain evidence="2 3">JCM 13929</strain>
    </source>
</reference>
<proteinExistence type="predicted"/>
<dbReference type="InterPro" id="IPR036188">
    <property type="entry name" value="FAD/NAD-bd_sf"/>
</dbReference>
<name>A0ABN2FU83_9ACTN</name>
<comment type="caution">
    <text evidence="2">The sequence shown here is derived from an EMBL/GenBank/DDBJ whole genome shotgun (WGS) entry which is preliminary data.</text>
</comment>
<dbReference type="SUPFAM" id="SSF54373">
    <property type="entry name" value="FAD-linked reductases, C-terminal domain"/>
    <property type="match status" value="1"/>
</dbReference>
<dbReference type="PANTHER" id="PTHR10742:SF342">
    <property type="entry name" value="AMINE OXIDASE"/>
    <property type="match status" value="1"/>
</dbReference>
<dbReference type="PANTHER" id="PTHR10742">
    <property type="entry name" value="FLAVIN MONOAMINE OXIDASE"/>
    <property type="match status" value="1"/>
</dbReference>
<evidence type="ECO:0000313" key="2">
    <source>
        <dbReference type="EMBL" id="GAA1659742.1"/>
    </source>
</evidence>
<dbReference type="Proteomes" id="UP001500064">
    <property type="component" value="Unassembled WGS sequence"/>
</dbReference>
<dbReference type="InterPro" id="IPR050281">
    <property type="entry name" value="Flavin_monoamine_oxidase"/>
</dbReference>
<dbReference type="Gene3D" id="3.50.50.60">
    <property type="entry name" value="FAD/NAD(P)-binding domain"/>
    <property type="match status" value="1"/>
</dbReference>
<organism evidence="2 3">
    <name type="scientific">Nonomuraea maheshkhaliensis</name>
    <dbReference type="NCBI Taxonomy" id="419590"/>
    <lineage>
        <taxon>Bacteria</taxon>
        <taxon>Bacillati</taxon>
        <taxon>Actinomycetota</taxon>
        <taxon>Actinomycetes</taxon>
        <taxon>Streptosporangiales</taxon>
        <taxon>Streptosporangiaceae</taxon>
        <taxon>Nonomuraea</taxon>
    </lineage>
</organism>
<dbReference type="EMBL" id="BAAAMU010000061">
    <property type="protein sequence ID" value="GAA1659742.1"/>
    <property type="molecule type" value="Genomic_DNA"/>
</dbReference>
<protein>
    <submittedName>
        <fullName evidence="2">Flavin monoamine oxidase family protein</fullName>
    </submittedName>
</protein>
<feature type="domain" description="Amine oxidase" evidence="1">
    <location>
        <begin position="79"/>
        <end position="520"/>
    </location>
</feature>
<sequence length="528" mass="56449">MAEKSSGGAAEKGGGGALTRRGLLVGIGAVGGAGAMYAAMGALGLAPAEQDKDFTAPRTGDFTLRGKGSAKVVILGAGVAGLTAAYELGKAGYDCTLLEARPKAGGRNLSLRGGDRLTELNGPAQDVTFGEGVYFNAGPGRIAPWMVTLDYCRELGVPIETFVNNNAAAYVHTNGRTVRAREARADMYGYVAELLAKATDLGALDRVVSKNDQETLLDFLRRFGDLGPKLEYEGSDRRGFTKFPALDAGAPVPAPGSLHQILAAGTGRAITSDFGFEQATPMFQPVGGMDAIVTKLVEAVGQDRIKTGAKVTKITTLADGVEVVHTGGSIKADYCVAALPPHLLAKIPHNLGAQVTAALATPVPAAAGKIGLEYGRRWWEREDRIYGGVTETDLDITHIWYPSHGYHSERGLLVGYYNTDENAELYAALTPEDRRRRALTQGKKIHGEKYRQDVLSSASIAWERQEHIQGAWVRWPSFDSSFTLLQRPAGRVYFAGDWLTHLIAWQAGAMESARGAVTQLHQRVLQSP</sequence>
<dbReference type="Gene3D" id="3.90.660.10">
    <property type="match status" value="1"/>
</dbReference>
<dbReference type="Pfam" id="PF01593">
    <property type="entry name" value="Amino_oxidase"/>
    <property type="match status" value="1"/>
</dbReference>
<dbReference type="SUPFAM" id="SSF51905">
    <property type="entry name" value="FAD/NAD(P)-binding domain"/>
    <property type="match status" value="1"/>
</dbReference>
<dbReference type="Gene3D" id="1.20.1440.240">
    <property type="match status" value="1"/>
</dbReference>